<evidence type="ECO:0000313" key="3">
    <source>
        <dbReference type="Proteomes" id="UP000249619"/>
    </source>
</evidence>
<organism evidence="2 3">
    <name type="scientific">Stemphylium lycopersici</name>
    <name type="common">Tomato gray leaf spot disease fungus</name>
    <name type="synonym">Thyrospora lycopersici</name>
    <dbReference type="NCBI Taxonomy" id="183478"/>
    <lineage>
        <taxon>Eukaryota</taxon>
        <taxon>Fungi</taxon>
        <taxon>Dikarya</taxon>
        <taxon>Ascomycota</taxon>
        <taxon>Pezizomycotina</taxon>
        <taxon>Dothideomycetes</taxon>
        <taxon>Pleosporomycetidae</taxon>
        <taxon>Pleosporales</taxon>
        <taxon>Pleosporineae</taxon>
        <taxon>Pleosporaceae</taxon>
        <taxon>Stemphylium</taxon>
    </lineage>
</organism>
<dbReference type="EMBL" id="QGDH01000048">
    <property type="protein sequence ID" value="RAR12619.1"/>
    <property type="molecule type" value="Genomic_DNA"/>
</dbReference>
<accession>A0A364N5M3</accession>
<comment type="caution">
    <text evidence="2">The sequence shown here is derived from an EMBL/GenBank/DDBJ whole genome shotgun (WGS) entry which is preliminary data.</text>
</comment>
<name>A0A364N5M3_STELY</name>
<dbReference type="Proteomes" id="UP000249619">
    <property type="component" value="Unassembled WGS sequence"/>
</dbReference>
<protein>
    <submittedName>
        <fullName evidence="2">Uncharacterized protein</fullName>
    </submittedName>
</protein>
<dbReference type="STRING" id="183478.A0A364N5M3"/>
<feature type="region of interest" description="Disordered" evidence="1">
    <location>
        <begin position="1"/>
        <end position="23"/>
    </location>
</feature>
<feature type="compositionally biased region" description="Polar residues" evidence="1">
    <location>
        <begin position="1"/>
        <end position="21"/>
    </location>
</feature>
<dbReference type="OrthoDB" id="4187154at2759"/>
<reference evidence="3" key="1">
    <citation type="submission" date="2018-05" db="EMBL/GenBank/DDBJ databases">
        <title>Draft genome sequence of Stemphylium lycopersici strain CIDEFI 213.</title>
        <authorList>
            <person name="Medina R."/>
            <person name="Franco M.E.E."/>
            <person name="Lucentini C.G."/>
            <person name="Saparrat M.C.N."/>
            <person name="Balatti P.A."/>
        </authorList>
    </citation>
    <scope>NUCLEOTIDE SEQUENCE [LARGE SCALE GENOMIC DNA]</scope>
    <source>
        <strain evidence="3">CIDEFI 213</strain>
    </source>
</reference>
<evidence type="ECO:0000256" key="1">
    <source>
        <dbReference type="SAM" id="MobiDB-lite"/>
    </source>
</evidence>
<keyword evidence="3" id="KW-1185">Reference proteome</keyword>
<gene>
    <name evidence="2" type="ORF">DDE83_004016</name>
</gene>
<evidence type="ECO:0000313" key="2">
    <source>
        <dbReference type="EMBL" id="RAR12619.1"/>
    </source>
</evidence>
<proteinExistence type="predicted"/>
<dbReference type="AlphaFoldDB" id="A0A364N5M3"/>
<sequence>MESGTVRLNISHATSPENATQQKRHRLFSGVPAADIRPPDDVVSCGFRSVSLVMDILETSPRRGPKVKQPTTSTTDEQPFRSEIEDTVTHLFDADPADEALHHGRIDSNAIAASRKRKRPTVDTTSTSLEPLYGTLDSKALSHRTQLTPTIASSLTQLGFVRGTSISLKVKMESLGTATYGSRSGSSHQPGRIGQRDVALLKSSVASQLWMHSQRALLGNPAPLIQTCVVSDPHFVYTKPEDMLAEVDNRPSHAVYETWDKGLVLNNASDTLDEGSMLHPALRDAEEELLFDPVPYKVMSAIDSYGDGKPVSSYFRTGLSTSDIFDIQPPAPFRVRETQRVCEISHPAELAPTVYPSTVKDSSTALHEECLFAEYEKHVPNT</sequence>